<keyword evidence="2" id="KW-1185">Reference proteome</keyword>
<gene>
    <name evidence="1" type="ORF">CI109_107345</name>
</gene>
<dbReference type="EMBL" id="CP144064">
    <property type="protein sequence ID" value="WWD22851.1"/>
    <property type="molecule type" value="Genomic_DNA"/>
</dbReference>
<organism evidence="1 2">
    <name type="scientific">Kwoniella shandongensis</name>
    <dbReference type="NCBI Taxonomy" id="1734106"/>
    <lineage>
        <taxon>Eukaryota</taxon>
        <taxon>Fungi</taxon>
        <taxon>Dikarya</taxon>
        <taxon>Basidiomycota</taxon>
        <taxon>Agaricomycotina</taxon>
        <taxon>Tremellomycetes</taxon>
        <taxon>Tremellales</taxon>
        <taxon>Cryptococcaceae</taxon>
        <taxon>Kwoniella</taxon>
    </lineage>
</organism>
<dbReference type="RefSeq" id="XP_031859878.1">
    <property type="nucleotide sequence ID" value="XM_032005871.1"/>
</dbReference>
<dbReference type="AlphaFoldDB" id="A0A5M6BXQ2"/>
<dbReference type="KEGG" id="ksn:43590024"/>
<reference evidence="1" key="2">
    <citation type="submission" date="2024-01" db="EMBL/GenBank/DDBJ databases">
        <title>Comparative genomics of Cryptococcus and Kwoniella reveals pathogenesis evolution and contrasting modes of karyotype evolution via chromosome fusion or intercentromeric recombination.</title>
        <authorList>
            <person name="Coelho M.A."/>
            <person name="David-Palma M."/>
            <person name="Shea T."/>
            <person name="Bowers K."/>
            <person name="McGinley-Smith S."/>
            <person name="Mohammad A.W."/>
            <person name="Gnirke A."/>
            <person name="Yurkov A.M."/>
            <person name="Nowrousian M."/>
            <person name="Sun S."/>
            <person name="Cuomo C.A."/>
            <person name="Heitman J."/>
        </authorList>
    </citation>
    <scope>NUCLEOTIDE SEQUENCE</scope>
    <source>
        <strain evidence="1">CBS 12478</strain>
    </source>
</reference>
<proteinExistence type="predicted"/>
<dbReference type="OrthoDB" id="2565264at2759"/>
<reference evidence="1" key="1">
    <citation type="submission" date="2017-08" db="EMBL/GenBank/DDBJ databases">
        <authorList>
            <person name="Cuomo C."/>
            <person name="Billmyre B."/>
            <person name="Heitman J."/>
        </authorList>
    </citation>
    <scope>NUCLEOTIDE SEQUENCE</scope>
    <source>
        <strain evidence="1">CBS 12478</strain>
    </source>
</reference>
<dbReference type="Proteomes" id="UP000322225">
    <property type="component" value="Chromosome 14"/>
</dbReference>
<accession>A0A5M6BXQ2</accession>
<sequence>MSRRSILSLSTAAAFLASSYLYYQHTRLSNLYPTFSVPSVLNPRNRSDRPFTTDQWARSDVANLWYFRVPRKTLEAKLSSQTQSRKDGEAGELWARAFWGSWPLRLENGIIGLVTKLGMGIVSPPREGSRGEKFDEDGRWNGYQKGTRLVNGGFTVEAVDISSSKPRHISRWGSVTPSPSAPFFIVGGYHTLTILPTSALPSTSLPPSTEVSTDDVLLVFISHAVHRTPISLQTNAQGEEELLSELDQLPNLDWKDRLLGKFHEEYSRILIDLAVRRMGL</sequence>
<name>A0A5M6BXQ2_9TREE</name>
<evidence type="ECO:0000313" key="2">
    <source>
        <dbReference type="Proteomes" id="UP000322225"/>
    </source>
</evidence>
<dbReference type="GeneID" id="43590024"/>
<evidence type="ECO:0000313" key="1">
    <source>
        <dbReference type="EMBL" id="WWD22851.1"/>
    </source>
</evidence>
<protein>
    <submittedName>
        <fullName evidence="1">Uncharacterized protein</fullName>
    </submittedName>
</protein>